<name>A0ABQ9B6P1_9ROSI</name>
<reference evidence="4" key="1">
    <citation type="submission" date="2022-10" db="EMBL/GenBank/DDBJ databases">
        <authorList>
            <person name="Hyden B.L."/>
            <person name="Feng K."/>
            <person name="Yates T."/>
            <person name="Jawdy S."/>
            <person name="Smart L.B."/>
            <person name="Muchero W."/>
        </authorList>
    </citation>
    <scope>NUCLEOTIDE SEQUENCE</scope>
    <source>
        <tissue evidence="4">Shoot tip</tissue>
    </source>
</reference>
<protein>
    <recommendedName>
        <fullName evidence="3">Non-haem dioxygenase N-terminal domain-containing protein</fullName>
    </recommendedName>
</protein>
<keyword evidence="1" id="KW-0479">Metal-binding</keyword>
<proteinExistence type="predicted"/>
<keyword evidence="5" id="KW-1185">Reference proteome</keyword>
<dbReference type="InterPro" id="IPR026992">
    <property type="entry name" value="DIOX_N"/>
</dbReference>
<dbReference type="InterPro" id="IPR050231">
    <property type="entry name" value="Iron_ascorbate_oxido_reductase"/>
</dbReference>
<dbReference type="SUPFAM" id="SSF51197">
    <property type="entry name" value="Clavaminate synthase-like"/>
    <property type="match status" value="1"/>
</dbReference>
<evidence type="ECO:0000256" key="2">
    <source>
        <dbReference type="ARBA" id="ARBA00023004"/>
    </source>
</evidence>
<dbReference type="InterPro" id="IPR027443">
    <property type="entry name" value="IPNS-like_sf"/>
</dbReference>
<evidence type="ECO:0000256" key="1">
    <source>
        <dbReference type="ARBA" id="ARBA00022723"/>
    </source>
</evidence>
<keyword evidence="2" id="KW-0408">Iron</keyword>
<evidence type="ECO:0000259" key="3">
    <source>
        <dbReference type="Pfam" id="PF14226"/>
    </source>
</evidence>
<reference evidence="4" key="2">
    <citation type="journal article" date="2023" name="Int. J. Mol. Sci.">
        <title>De Novo Assembly and Annotation of 11 Diverse Shrub Willow (Salix) Genomes Reveals Novel Gene Organization in Sex-Linked Regions.</title>
        <authorList>
            <person name="Hyden B."/>
            <person name="Feng K."/>
            <person name="Yates T.B."/>
            <person name="Jawdy S."/>
            <person name="Cereghino C."/>
            <person name="Smart L.B."/>
            <person name="Muchero W."/>
        </authorList>
    </citation>
    <scope>NUCLEOTIDE SEQUENCE</scope>
    <source>
        <tissue evidence="4">Shoot tip</tissue>
    </source>
</reference>
<feature type="non-terminal residue" evidence="4">
    <location>
        <position position="116"/>
    </location>
</feature>
<dbReference type="PANTHER" id="PTHR47990">
    <property type="entry name" value="2-OXOGLUTARATE (2OG) AND FE(II)-DEPENDENT OXYGENASE SUPERFAMILY PROTEIN-RELATED"/>
    <property type="match status" value="1"/>
</dbReference>
<accession>A0ABQ9B6P1</accession>
<evidence type="ECO:0000313" key="4">
    <source>
        <dbReference type="EMBL" id="KAJ6375679.1"/>
    </source>
</evidence>
<feature type="domain" description="Non-haem dioxygenase N-terminal" evidence="3">
    <location>
        <begin position="34"/>
        <end position="87"/>
    </location>
</feature>
<dbReference type="Proteomes" id="UP001141253">
    <property type="component" value="Chromosome 12"/>
</dbReference>
<comment type="caution">
    <text evidence="4">The sequence shown here is derived from an EMBL/GenBank/DDBJ whole genome shotgun (WGS) entry which is preliminary data.</text>
</comment>
<dbReference type="Pfam" id="PF14226">
    <property type="entry name" value="DIOX_N"/>
    <property type="match status" value="1"/>
</dbReference>
<organism evidence="4 5">
    <name type="scientific">Salix suchowensis</name>
    <dbReference type="NCBI Taxonomy" id="1278906"/>
    <lineage>
        <taxon>Eukaryota</taxon>
        <taxon>Viridiplantae</taxon>
        <taxon>Streptophyta</taxon>
        <taxon>Embryophyta</taxon>
        <taxon>Tracheophyta</taxon>
        <taxon>Spermatophyta</taxon>
        <taxon>Magnoliopsida</taxon>
        <taxon>eudicotyledons</taxon>
        <taxon>Gunneridae</taxon>
        <taxon>Pentapetalae</taxon>
        <taxon>rosids</taxon>
        <taxon>fabids</taxon>
        <taxon>Malpighiales</taxon>
        <taxon>Salicaceae</taxon>
        <taxon>Saliceae</taxon>
        <taxon>Salix</taxon>
    </lineage>
</organism>
<evidence type="ECO:0000313" key="5">
    <source>
        <dbReference type="Proteomes" id="UP001141253"/>
    </source>
</evidence>
<sequence>MSKRHLIPSWNLSSGLLISHLASEKMTWMAGRKPEILLVKLACSEYGFSQVVNHGAPLGLMTRAIELSRTFFETLPNEEKLKCDEAGGLEVRRDGEWIPVIPTRGSLVVNVGDVFQ</sequence>
<dbReference type="EMBL" id="JAPFFI010000010">
    <property type="protein sequence ID" value="KAJ6375679.1"/>
    <property type="molecule type" value="Genomic_DNA"/>
</dbReference>
<gene>
    <name evidence="4" type="ORF">OIU77_000617</name>
</gene>
<dbReference type="Gene3D" id="2.60.120.330">
    <property type="entry name" value="B-lactam Antibiotic, Isopenicillin N Synthase, Chain"/>
    <property type="match status" value="2"/>
</dbReference>